<feature type="region of interest" description="Disordered" evidence="2">
    <location>
        <begin position="714"/>
        <end position="737"/>
    </location>
</feature>
<dbReference type="SUPFAM" id="SSF49464">
    <property type="entry name" value="Carboxypeptidase regulatory domain-like"/>
    <property type="match status" value="5"/>
</dbReference>
<dbReference type="Gene3D" id="2.60.40.1120">
    <property type="entry name" value="Carboxypeptidase-like, regulatory domain"/>
    <property type="match status" value="5"/>
</dbReference>
<feature type="compositionally biased region" description="Low complexity" evidence="2">
    <location>
        <begin position="37"/>
        <end position="46"/>
    </location>
</feature>
<dbReference type="GO" id="GO:0030246">
    <property type="term" value="F:carbohydrate binding"/>
    <property type="evidence" value="ECO:0007669"/>
    <property type="project" value="InterPro"/>
</dbReference>
<sequence>MKKTSAVVIGGVVLALLIGAGVFWWQSPTPPTPASPPAARTARRQLPPTPPPPPQGALQVQGRVVDLQGQPVAGIEVSASVPLPGETLTELPCDEDSPEVPVVSEDCDSLPALRWVREMVEAHRGAAFVLSRTTSAQDGTFTLEGLPQGTVDLWALGSQGAGLQEDVVTGTRDVTLELGASQRLTGRVVDEDGAPLAQAQVTVLHTDTARYFETKTGADGRFSLGPLPGEVPYSLLAAHPGKLTEWMGDVAPVALPEDIVLFAPRRIVGTVVDGEHPVAGATVTELDGERVTTTDAQGRFTFDGLPPDNYILEAEQGGLQAHETVEVTEDQREVSVTLSLGTIFFVEATVRDTAGNPVAHAEVSAANLREPDEHYPPHRFKELGTTGEDGRLRLGPLRARDYVFQVVADQMMDLTAVRTVAEGGPPLDFVLSPAVLVEGIVTNAAGQPVAEASLSLRPPARKRPADPPPPVYTRSLILMHPHREAPFTFDATSDEEGHFAIKVDQALSGTLTVEADGYLPRKLQVRAPTSGLKLTLDSGATVRGTVTSSRGTPVNEVDVSLVMQEPEQEPSTGAREAPEEDDDKIDIIRMTFAGTSGEDGRFDIKGIPPGTYAVWMRTTTGGYERLMPDRVVLRGSETVELALRLDLDGRVGGIVVDAEGRPLADVTVDATAKEDEASNGRSYSPLSMKTGPDGRFILEPLARDWDYELTAVKPGYAMPQPPKKESPDEGPDDETFEETHARLKRWMDEQEGPKVIARAGNMGVRITLAFQGRITGRLARKDGTPITRFTVNEEAMRDPKGAFTVFVDEPGPQHLTFEVPGHALTQRDVDVPAGRSVDLGTVRVEAGHVIQGRVVDDTTGAPLAGVSVSLALPAEDVRNAEHSESFADVTTGPDGTFQLPAVESRPYVLTVQEAEHASLERIVGPTEDTLELRLPSATRLEVSVRDAQGLPLGVVLTAISKADPEEQLIASASNGVAQFRDLAPGDYIVKIAGGNTGRVVPRVVHVEPRRVNRVDLPLSTTGLKLKLRWSERGRQGTPYLLPGRVPAPPESASASEVRWLGEQALAPLFHGADTWVLVPPGPYTLLVLQEREGRWLSFRQDVTVGAGTMQDSQEVEVPALPW</sequence>
<comment type="caution">
    <text evidence="4">The sequence shown here is derived from an EMBL/GenBank/DDBJ whole genome shotgun (WGS) entry which is preliminary data.</text>
</comment>
<evidence type="ECO:0000313" key="5">
    <source>
        <dbReference type="Proteomes" id="UP000537825"/>
    </source>
</evidence>
<evidence type="ECO:0000256" key="2">
    <source>
        <dbReference type="SAM" id="MobiDB-lite"/>
    </source>
</evidence>
<accession>A0A7X4YIC3</accession>
<dbReference type="InterPro" id="IPR008969">
    <property type="entry name" value="CarboxyPept-like_regulatory"/>
</dbReference>
<dbReference type="InterPro" id="IPR051417">
    <property type="entry name" value="SDr/BOS_complex"/>
</dbReference>
<dbReference type="RefSeq" id="WP_161663316.1">
    <property type="nucleotide sequence ID" value="NZ_JAAAPK010000015.1"/>
</dbReference>
<keyword evidence="5" id="KW-1185">Reference proteome</keyword>
<evidence type="ECO:0000313" key="4">
    <source>
        <dbReference type="EMBL" id="NBC45836.1"/>
    </source>
</evidence>
<dbReference type="Pfam" id="PF13620">
    <property type="entry name" value="CarboxypepD_reg"/>
    <property type="match status" value="3"/>
</dbReference>
<dbReference type="Proteomes" id="UP000537825">
    <property type="component" value="Unassembled WGS sequence"/>
</dbReference>
<feature type="region of interest" description="Disordered" evidence="2">
    <location>
        <begin position="30"/>
        <end position="58"/>
    </location>
</feature>
<keyword evidence="3" id="KW-0472">Membrane</keyword>
<proteinExistence type="predicted"/>
<dbReference type="EMBL" id="JAAAPK010000015">
    <property type="protein sequence ID" value="NBC45836.1"/>
    <property type="molecule type" value="Genomic_DNA"/>
</dbReference>
<evidence type="ECO:0000256" key="1">
    <source>
        <dbReference type="ARBA" id="ARBA00022729"/>
    </source>
</evidence>
<dbReference type="SUPFAM" id="SSF49452">
    <property type="entry name" value="Starch-binding domain-like"/>
    <property type="match status" value="1"/>
</dbReference>
<feature type="region of interest" description="Disordered" evidence="2">
    <location>
        <begin position="564"/>
        <end position="583"/>
    </location>
</feature>
<gene>
    <name evidence="4" type="ORF">GTZ93_39195</name>
</gene>
<dbReference type="PANTHER" id="PTHR23303">
    <property type="entry name" value="CARBOXYPEPTIDASE REGULATORY REGION-CONTAINING"/>
    <property type="match status" value="1"/>
</dbReference>
<feature type="transmembrane region" description="Helical" evidence="3">
    <location>
        <begin position="7"/>
        <end position="25"/>
    </location>
</feature>
<evidence type="ECO:0008006" key="6">
    <source>
        <dbReference type="Google" id="ProtNLM"/>
    </source>
</evidence>
<dbReference type="PANTHER" id="PTHR23303:SF14">
    <property type="entry name" value="BOS COMPLEX SUBUNIT NOMO1-RELATED"/>
    <property type="match status" value="1"/>
</dbReference>
<evidence type="ECO:0000256" key="3">
    <source>
        <dbReference type="SAM" id="Phobius"/>
    </source>
</evidence>
<organism evidence="4 5">
    <name type="scientific">Corallococcus exiguus</name>
    <dbReference type="NCBI Taxonomy" id="83462"/>
    <lineage>
        <taxon>Bacteria</taxon>
        <taxon>Pseudomonadati</taxon>
        <taxon>Myxococcota</taxon>
        <taxon>Myxococcia</taxon>
        <taxon>Myxococcales</taxon>
        <taxon>Cystobacterineae</taxon>
        <taxon>Myxococcaceae</taxon>
        <taxon>Corallococcus</taxon>
    </lineage>
</organism>
<dbReference type="AlphaFoldDB" id="A0A7X4YIC3"/>
<name>A0A7X4YIC3_9BACT</name>
<keyword evidence="3" id="KW-1133">Transmembrane helix</keyword>
<protein>
    <recommendedName>
        <fullName evidence="6">Carboxypeptidase regulatory-like domain-containing protein</fullName>
    </recommendedName>
</protein>
<keyword evidence="1" id="KW-0732">Signal</keyword>
<dbReference type="InterPro" id="IPR013784">
    <property type="entry name" value="Carb-bd-like_fold"/>
</dbReference>
<reference evidence="4 5" key="1">
    <citation type="submission" date="2020-01" db="EMBL/GenBank/DDBJ databases">
        <title>The draft genome sequence of Corallococcus exiguus DSM 14696.</title>
        <authorList>
            <person name="Zhang X."/>
            <person name="Zhu H."/>
        </authorList>
    </citation>
    <scope>NUCLEOTIDE SEQUENCE [LARGE SCALE GENOMIC DNA]</scope>
    <source>
        <strain evidence="4 5">DSM 14696</strain>
    </source>
</reference>
<keyword evidence="3" id="KW-0812">Transmembrane</keyword>